<evidence type="ECO:0000256" key="3">
    <source>
        <dbReference type="ARBA" id="ARBA00022963"/>
    </source>
</evidence>
<dbReference type="eggNOG" id="COG1752">
    <property type="taxonomic scope" value="Bacteria"/>
</dbReference>
<feature type="short sequence motif" description="GXGXXG" evidence="6">
    <location>
        <begin position="31"/>
        <end position="36"/>
    </location>
</feature>
<feature type="short sequence motif" description="GXSXG" evidence="6">
    <location>
        <begin position="58"/>
        <end position="62"/>
    </location>
</feature>
<dbReference type="Gene3D" id="3.10.20.310">
    <property type="entry name" value="membrane protein fhac"/>
    <property type="match status" value="1"/>
</dbReference>
<evidence type="ECO:0000256" key="2">
    <source>
        <dbReference type="ARBA" id="ARBA00022801"/>
    </source>
</evidence>
<evidence type="ECO:0000256" key="6">
    <source>
        <dbReference type="PROSITE-ProRule" id="PRU01161"/>
    </source>
</evidence>
<evidence type="ECO:0000313" key="9">
    <source>
        <dbReference type="EMBL" id="EAP87445.1"/>
    </source>
</evidence>
<dbReference type="eggNOG" id="COG4775">
    <property type="taxonomic scope" value="Bacteria"/>
</dbReference>
<evidence type="ECO:0000313" key="10">
    <source>
        <dbReference type="Proteomes" id="UP000002297"/>
    </source>
</evidence>
<feature type="active site" description="Proton acceptor" evidence="6">
    <location>
        <position position="204"/>
    </location>
</feature>
<evidence type="ECO:0000256" key="4">
    <source>
        <dbReference type="ARBA" id="ARBA00023098"/>
    </source>
</evidence>
<dbReference type="HOGENOM" id="CLU_014750_2_0_10"/>
<dbReference type="SUPFAM" id="SSF52151">
    <property type="entry name" value="FabD/lysophospholipase-like"/>
    <property type="match status" value="1"/>
</dbReference>
<dbReference type="PROSITE" id="PS51635">
    <property type="entry name" value="PNPLA"/>
    <property type="match status" value="1"/>
</dbReference>
<dbReference type="InterPro" id="IPR050301">
    <property type="entry name" value="NTE"/>
</dbReference>
<protein>
    <submittedName>
        <fullName evidence="9">Putative patatin-like phospholipase</fullName>
    </submittedName>
</protein>
<dbReference type="AlphaFoldDB" id="A3U5C8"/>
<dbReference type="GO" id="GO:0019867">
    <property type="term" value="C:outer membrane"/>
    <property type="evidence" value="ECO:0007669"/>
    <property type="project" value="InterPro"/>
</dbReference>
<dbReference type="InterPro" id="IPR034746">
    <property type="entry name" value="POTRA"/>
</dbReference>
<feature type="active site" description="Nucleophile" evidence="6">
    <location>
        <position position="60"/>
    </location>
</feature>
<proteinExistence type="predicted"/>
<evidence type="ECO:0000256" key="5">
    <source>
        <dbReference type="ARBA" id="ARBA00023136"/>
    </source>
</evidence>
<feature type="domain" description="PNPLA" evidence="7">
    <location>
        <begin position="27"/>
        <end position="217"/>
    </location>
</feature>
<dbReference type="PANTHER" id="PTHR14226">
    <property type="entry name" value="NEUROPATHY TARGET ESTERASE/SWISS CHEESE D.MELANOGASTER"/>
    <property type="match status" value="1"/>
</dbReference>
<dbReference type="Gene3D" id="3.40.1090.10">
    <property type="entry name" value="Cytosolic phospholipase A2 catalytic domain"/>
    <property type="match status" value="1"/>
</dbReference>
<dbReference type="CDD" id="cd07205">
    <property type="entry name" value="Pat_PNPLA6_PNPLA7_NTE1_like"/>
    <property type="match status" value="1"/>
</dbReference>
<organism evidence="9 10">
    <name type="scientific">Croceibacter atlanticus (strain ATCC BAA-628 / JCM 21780 / CIP 108009 / IAM 15332 / KCTC 12090 / HTCC2559)</name>
    <dbReference type="NCBI Taxonomy" id="216432"/>
    <lineage>
        <taxon>Bacteria</taxon>
        <taxon>Pseudomonadati</taxon>
        <taxon>Bacteroidota</taxon>
        <taxon>Flavobacteriia</taxon>
        <taxon>Flavobacteriales</taxon>
        <taxon>Flavobacteriaceae</taxon>
        <taxon>Croceibacter</taxon>
    </lineage>
</organism>
<dbReference type="OrthoDB" id="9770965at2"/>
<dbReference type="Pfam" id="PF01734">
    <property type="entry name" value="Patatin"/>
    <property type="match status" value="1"/>
</dbReference>
<keyword evidence="5" id="KW-0472">Membrane</keyword>
<dbReference type="InterPro" id="IPR002641">
    <property type="entry name" value="PNPLA_dom"/>
</dbReference>
<feature type="domain" description="POTRA" evidence="8">
    <location>
        <begin position="325"/>
        <end position="396"/>
    </location>
</feature>
<keyword evidence="2 6" id="KW-0378">Hydrolase</keyword>
<name>A3U5C8_CROAH</name>
<dbReference type="PROSITE" id="PS51779">
    <property type="entry name" value="POTRA"/>
    <property type="match status" value="1"/>
</dbReference>
<dbReference type="STRING" id="216432.CA2559_01780"/>
<keyword evidence="4 6" id="KW-0443">Lipid metabolism</keyword>
<evidence type="ECO:0000259" key="8">
    <source>
        <dbReference type="PROSITE" id="PS51779"/>
    </source>
</evidence>
<dbReference type="InterPro" id="IPR016035">
    <property type="entry name" value="Acyl_Trfase/lysoPLipase"/>
</dbReference>
<keyword evidence="3 6" id="KW-0442">Lipid degradation</keyword>
<reference evidence="9 10" key="1">
    <citation type="journal article" date="2010" name="J. Bacteriol.">
        <title>The complete genome sequence of Croceibacter atlanticus HTCC2559T.</title>
        <authorList>
            <person name="Oh H.M."/>
            <person name="Kang I."/>
            <person name="Ferriera S."/>
            <person name="Giovannoni S.J."/>
            <person name="Cho J.C."/>
        </authorList>
    </citation>
    <scope>NUCLEOTIDE SEQUENCE [LARGE SCALE GENOMIC DNA]</scope>
    <source>
        <strain evidence="10">ATCC BAA-628 / HTCC2559 / KCTC 12090</strain>
    </source>
</reference>
<dbReference type="Proteomes" id="UP000002297">
    <property type="component" value="Chromosome"/>
</dbReference>
<comment type="subcellular location">
    <subcellularLocation>
        <location evidence="1">Membrane</location>
    </subcellularLocation>
</comment>
<dbReference type="EMBL" id="CP002046">
    <property type="protein sequence ID" value="EAP87445.1"/>
    <property type="molecule type" value="Genomic_DNA"/>
</dbReference>
<dbReference type="KEGG" id="cat:CA2559_01780"/>
<evidence type="ECO:0000256" key="1">
    <source>
        <dbReference type="ARBA" id="ARBA00004370"/>
    </source>
</evidence>
<dbReference type="GO" id="GO:0016042">
    <property type="term" value="P:lipid catabolic process"/>
    <property type="evidence" value="ECO:0007669"/>
    <property type="project" value="UniProtKB-UniRule"/>
</dbReference>
<keyword evidence="10" id="KW-1185">Reference proteome</keyword>
<gene>
    <name evidence="9" type="ordered locus">CA2559_01780</name>
</gene>
<feature type="short sequence motif" description="DGA/G" evidence="6">
    <location>
        <begin position="204"/>
        <end position="206"/>
    </location>
</feature>
<accession>A3U5C8</accession>
<dbReference type="InterPro" id="IPR043864">
    <property type="entry name" value="Omp85-like_dom"/>
</dbReference>
<dbReference type="GO" id="GO:0016787">
    <property type="term" value="F:hydrolase activity"/>
    <property type="evidence" value="ECO:0007669"/>
    <property type="project" value="UniProtKB-UniRule"/>
</dbReference>
<evidence type="ECO:0000259" key="7">
    <source>
        <dbReference type="PROSITE" id="PS51635"/>
    </source>
</evidence>
<sequence length="740" mass="83365">MLCLILNSAYSFGQDNLDATKDIKVGLVLSGGGAKGLAHIGALKLIEESGVRIDYIGGTSMGAIIGGLYASGYSANQLDSIFKKTNFNTLIQDNLPRSAKTFYEKEDAEKYALTLPFDGFKISFPSGLSKGQNVYNYMNKLTTHIGDLNDFSKLPIPFFCMATNIENGKQVLLEEGSLPLAISASGAIPSIFSPVAIEDQILTDGGVSNNYPIEELKKKGVDVIIGINVQDSLVDRKNLSSAFEILTQVNNFRTIQDMESKREKTDIYIRPDITKYNVLSFDDGDSIIKNGYKAALLKFEDLKRVALRQKPKKASKVDVKSSDVLYIKDIIVTGNKNYPRSYILGKLKIRDYTLITYEDFNYGINNLSATGNFNRVNHQLIPDGDGYRVSIDVIESNEKMLLRLGLHYDDLYRTAGLLNITRKRLLFKNDITSLDFILGDNVRYNFEYYIDKGRYWSVGVKSRYNSFEKNINFSLIRENTNIPNFDVNQIEVNFEDLTNQIYGQTLFRQQFQLGLGLEHKYLRIDSETIGLDENTQLRGIIIENSHIFSTFGNLRLDTFDNKYYPTNGVFFDGDFHLYAFSSDFNNDFEEFSIAKGKIAYVFSPLHKFAFKIGSEAGFKIGNSNMNTLDFFLGGYGNKPINGIVPFYGYDFISLSGDSYIKGTLDLDFEVFNKNHIIASANFANVEDGLFKNGNWLTSPDFSGYALGYGIETLLGPVEVKWSYSPEVDESQYFFVVGFRF</sequence>
<dbReference type="PANTHER" id="PTHR14226:SF76">
    <property type="entry name" value="NTE FAMILY PROTEIN RSSA"/>
    <property type="match status" value="1"/>
</dbReference>
<dbReference type="Pfam" id="PF19143">
    <property type="entry name" value="Omp85_2"/>
    <property type="match status" value="1"/>
</dbReference>